<evidence type="ECO:0000259" key="3">
    <source>
        <dbReference type="Pfam" id="PF05183"/>
    </source>
</evidence>
<dbReference type="Pfam" id="PF05183">
    <property type="entry name" value="RdRP"/>
    <property type="match status" value="1"/>
</dbReference>
<keyword evidence="5" id="KW-1185">Reference proteome</keyword>
<accession>A0AA39CE29</accession>
<dbReference type="PANTHER" id="PTHR23079">
    <property type="entry name" value="RNA-DEPENDENT RNA POLYMERASE"/>
    <property type="match status" value="1"/>
</dbReference>
<evidence type="ECO:0000313" key="5">
    <source>
        <dbReference type="Proteomes" id="UP001172673"/>
    </source>
</evidence>
<dbReference type="GO" id="GO:0003968">
    <property type="term" value="F:RNA-directed RNA polymerase activity"/>
    <property type="evidence" value="ECO:0007669"/>
    <property type="project" value="UniProtKB-KW"/>
</dbReference>
<proteinExistence type="inferred from homology"/>
<comment type="similarity">
    <text evidence="1">Belongs to the RdRP family.</text>
</comment>
<dbReference type="GO" id="GO:0003723">
    <property type="term" value="F:RNA binding"/>
    <property type="evidence" value="ECO:0007669"/>
    <property type="project" value="UniProtKB-KW"/>
</dbReference>
<feature type="region of interest" description="Disordered" evidence="2">
    <location>
        <begin position="144"/>
        <end position="163"/>
    </location>
</feature>
<feature type="compositionally biased region" description="Basic and acidic residues" evidence="2">
    <location>
        <begin position="1272"/>
        <end position="1283"/>
    </location>
</feature>
<feature type="region of interest" description="Disordered" evidence="2">
    <location>
        <begin position="1272"/>
        <end position="1299"/>
    </location>
</feature>
<protein>
    <recommendedName>
        <fullName evidence="1">RNA-dependent RNA polymerase</fullName>
        <ecNumber evidence="1">2.7.7.48</ecNumber>
    </recommendedName>
</protein>
<comment type="catalytic activity">
    <reaction evidence="1">
        <text>RNA(n) + a ribonucleoside 5'-triphosphate = RNA(n+1) + diphosphate</text>
        <dbReference type="Rhea" id="RHEA:21248"/>
        <dbReference type="Rhea" id="RHEA-COMP:14527"/>
        <dbReference type="Rhea" id="RHEA-COMP:17342"/>
        <dbReference type="ChEBI" id="CHEBI:33019"/>
        <dbReference type="ChEBI" id="CHEBI:61557"/>
        <dbReference type="ChEBI" id="CHEBI:140395"/>
        <dbReference type="EC" id="2.7.7.48"/>
    </reaction>
</comment>
<organism evidence="4 5">
    <name type="scientific">Cladophialophora chaetospira</name>
    <dbReference type="NCBI Taxonomy" id="386627"/>
    <lineage>
        <taxon>Eukaryota</taxon>
        <taxon>Fungi</taxon>
        <taxon>Dikarya</taxon>
        <taxon>Ascomycota</taxon>
        <taxon>Pezizomycotina</taxon>
        <taxon>Eurotiomycetes</taxon>
        <taxon>Chaetothyriomycetidae</taxon>
        <taxon>Chaetothyriales</taxon>
        <taxon>Herpotrichiellaceae</taxon>
        <taxon>Cladophialophora</taxon>
    </lineage>
</organism>
<gene>
    <name evidence="4" type="ORF">H2200_010949</name>
</gene>
<dbReference type="PANTHER" id="PTHR23079:SF14">
    <property type="entry name" value="RNA-DEPENDENT RNA POLYMERASE"/>
    <property type="match status" value="1"/>
</dbReference>
<dbReference type="InterPro" id="IPR057596">
    <property type="entry name" value="RDRP_core"/>
</dbReference>
<evidence type="ECO:0000256" key="2">
    <source>
        <dbReference type="SAM" id="MobiDB-lite"/>
    </source>
</evidence>
<dbReference type="GO" id="GO:0030422">
    <property type="term" value="P:siRNA processing"/>
    <property type="evidence" value="ECO:0007669"/>
    <property type="project" value="TreeGrafter"/>
</dbReference>
<dbReference type="InterPro" id="IPR007855">
    <property type="entry name" value="RDRP"/>
</dbReference>
<dbReference type="EMBL" id="JAPDRK010000018">
    <property type="protein sequence ID" value="KAJ9604834.1"/>
    <property type="molecule type" value="Genomic_DNA"/>
</dbReference>
<dbReference type="GO" id="GO:0031380">
    <property type="term" value="C:nuclear RNA-directed RNA polymerase complex"/>
    <property type="evidence" value="ECO:0007669"/>
    <property type="project" value="TreeGrafter"/>
</dbReference>
<reference evidence="4" key="1">
    <citation type="submission" date="2022-10" db="EMBL/GenBank/DDBJ databases">
        <title>Culturing micro-colonial fungi from biological soil crusts in the Mojave desert and describing Neophaeococcomyces mojavensis, and introducing the new genera and species Taxawa tesnikishii.</title>
        <authorList>
            <person name="Kurbessoian T."/>
            <person name="Stajich J.E."/>
        </authorList>
    </citation>
    <scope>NUCLEOTIDE SEQUENCE</scope>
    <source>
        <strain evidence="4">TK_41</strain>
    </source>
</reference>
<keyword evidence="1" id="KW-0548">Nucleotidyltransferase</keyword>
<comment type="caution">
    <text evidence="4">The sequence shown here is derived from an EMBL/GenBank/DDBJ whole genome shotgun (WGS) entry which is preliminary data.</text>
</comment>
<evidence type="ECO:0000256" key="1">
    <source>
        <dbReference type="RuleBase" id="RU363098"/>
    </source>
</evidence>
<sequence>MKKTDNIDALLADFTERARHIHSEWIFKPSQEPGTLPILSQTKSLVDRDCQIKRKAGLVQLSDSQRFRLQEVLFKILDENCKLAKLTDSFSTEQGSTAPSTTTTSFPRKTIVARKQETFVKSGRRIVKATETVTHEKITLGSEEPHLKDPMTKSTKRTLGSPDGVSLIFKPATMCTYSWSQQNKRQQRQQTLSQVWRREPVPLCPQPQDIGPIISNQTSFETAPSPAVPSIFSTPEEENDIGGPGSNATSMISSQTQESQDLFPTQDANEYFEDVSFRQSFRESCTSVDEFDPTDLVRNSPFKSRAMLPPNLPFWYCWEVHRVAPSLGSLPIELHQCMVSKYKKLDFSYEEFWTGVRGICSEKKITTVPQRSTLPSWALAENRYEDKETNKVVYFTAALDWEEDPSRGLFKFRLNQIQVEQSSRFNRKFGGDRFLVIVASVFSDSDYPEKVRRLDSDKETTLYQKITRFIATHTHTIAGRWWRFWNVEEVKPKSRTKKQQQQQEPRRIKITMFAQSGYGIADPRTELKDLDVGVARFYPEITIEELIQWHIPIDDNINSTDLKLFSRIGLGFSKTKPTVELLPHEFLYRRDPPIGEVMDDGCALMSFPLAKAIWASYGGSGEVPSVVQGRIAGGKGLWIVDYEGRFRDVSERGYWIQVSDSQLKIKPHPRDRHDADSSQRTFEVLKYWSDCKEGHLNMQLVTILEDRGIPRSVLGQALESDLTDFSDSLSNAMRDPVALRQWMQEHGYNSRSGGNKILGSFPDSKKSQMKVLLESGFHPRDCDKLWSAATDLLKDHMSDYLDKMKIRVPHSTVVFCAPDPCNVLEENEVFLSFSKPITDPATGFSETALDDTDILLARNPAYLASDMQLRRAVYKRELRHYKDVILFSTRGEKPTAALLSGGDYDGDTVTCIWDPQFVEPFQNVEMPKMDSQEECGLVDISRPLISIFKPERSFSDATQDFLCGCLAFNARPNPLGKCSTEHERLVYNLSHQQQSGKLSHRGTITLAALAGYLVDSNKQGWHLADEAWYTLRRNASGPKRLPDPAYKEDDYARAAANNYRNILDLLKFNVAARLSEKAKTAFAEQKSGVAPYDRDLSYYWRDAESQMDQEKELLRALGPANDSLLPHSPKSARLSDLLKGHNGLQGQIHDLKGLWDSHASPADISSSGGETPDNKRYQMRIQRVYEAYGAIEPRKIDHELRRHYEQEVRRNYPFSYWSLLKASCLYSSARLSGVLPDWAWFVAGKELCILKALHHKGDIKVMTAQMHELNESRHEVHQKLARERVRRSSRRGGFDRRRR</sequence>
<name>A0AA39CE29_9EURO</name>
<keyword evidence="1" id="KW-0808">Transferase</keyword>
<evidence type="ECO:0000313" key="4">
    <source>
        <dbReference type="EMBL" id="KAJ9604834.1"/>
    </source>
</evidence>
<feature type="domain" description="RDRP core" evidence="3">
    <location>
        <begin position="411"/>
        <end position="1070"/>
    </location>
</feature>
<dbReference type="EC" id="2.7.7.48" evidence="1"/>
<keyword evidence="1" id="KW-0696">RNA-directed RNA polymerase</keyword>
<keyword evidence="1" id="KW-0694">RNA-binding</keyword>
<dbReference type="Proteomes" id="UP001172673">
    <property type="component" value="Unassembled WGS sequence"/>
</dbReference>
<feature type="compositionally biased region" description="Polar residues" evidence="2">
    <location>
        <begin position="246"/>
        <end position="258"/>
    </location>
</feature>
<feature type="region of interest" description="Disordered" evidence="2">
    <location>
        <begin position="231"/>
        <end position="258"/>
    </location>
</feature>